<comment type="caution">
    <text evidence="1">The sequence shown here is derived from an EMBL/GenBank/DDBJ whole genome shotgun (WGS) entry which is preliminary data.</text>
</comment>
<evidence type="ECO:0000313" key="1">
    <source>
        <dbReference type="EMBL" id="CAK0819225.1"/>
    </source>
</evidence>
<accession>A0ABN9RLS8</accession>
<sequence length="218" mass="24067">MSAGSAGVGSSAPLAGSEGVEPVVVTSFPAFRSEEWIRTEFDRLRAPTSVLEGVGLNPQFMTDFPSVGLYPTKVAQVQEQIRTALFRQALFKVQNVEVTHLEDCRDDRLLQRVAGRAGGSLAGRLLDARNPPDVQLLHEDGALRLGVQVEGFCPRRRKWLVASPLVLAPMSSSCACRLRATRTRPRSQDETRARAWVVKELKGPFARVVEKRRDRAFG</sequence>
<evidence type="ECO:0000313" key="2">
    <source>
        <dbReference type="Proteomes" id="UP001189429"/>
    </source>
</evidence>
<dbReference type="Proteomes" id="UP001189429">
    <property type="component" value="Unassembled WGS sequence"/>
</dbReference>
<keyword evidence="2" id="KW-1185">Reference proteome</keyword>
<protein>
    <submittedName>
        <fullName evidence="1">Uncharacterized protein</fullName>
    </submittedName>
</protein>
<reference evidence="1" key="1">
    <citation type="submission" date="2023-10" db="EMBL/GenBank/DDBJ databases">
        <authorList>
            <person name="Chen Y."/>
            <person name="Shah S."/>
            <person name="Dougan E. K."/>
            <person name="Thang M."/>
            <person name="Chan C."/>
        </authorList>
    </citation>
    <scope>NUCLEOTIDE SEQUENCE [LARGE SCALE GENOMIC DNA]</scope>
</reference>
<name>A0ABN9RLS8_9DINO</name>
<proteinExistence type="predicted"/>
<dbReference type="EMBL" id="CAUYUJ010006980">
    <property type="protein sequence ID" value="CAK0819225.1"/>
    <property type="molecule type" value="Genomic_DNA"/>
</dbReference>
<gene>
    <name evidence="1" type="ORF">PCOR1329_LOCUS21259</name>
</gene>
<organism evidence="1 2">
    <name type="scientific">Prorocentrum cordatum</name>
    <dbReference type="NCBI Taxonomy" id="2364126"/>
    <lineage>
        <taxon>Eukaryota</taxon>
        <taxon>Sar</taxon>
        <taxon>Alveolata</taxon>
        <taxon>Dinophyceae</taxon>
        <taxon>Prorocentrales</taxon>
        <taxon>Prorocentraceae</taxon>
        <taxon>Prorocentrum</taxon>
    </lineage>
</organism>